<organism evidence="1">
    <name type="scientific">marine sediment metagenome</name>
    <dbReference type="NCBI Taxonomy" id="412755"/>
    <lineage>
        <taxon>unclassified sequences</taxon>
        <taxon>metagenomes</taxon>
        <taxon>ecological metagenomes</taxon>
    </lineage>
</organism>
<evidence type="ECO:0000313" key="1">
    <source>
        <dbReference type="EMBL" id="GAG94279.1"/>
    </source>
</evidence>
<dbReference type="AlphaFoldDB" id="X1BEA1"/>
<feature type="non-terminal residue" evidence="1">
    <location>
        <position position="1"/>
    </location>
</feature>
<dbReference type="EMBL" id="BART01024900">
    <property type="protein sequence ID" value="GAG94279.1"/>
    <property type="molecule type" value="Genomic_DNA"/>
</dbReference>
<gene>
    <name evidence="1" type="ORF">S01H4_44825</name>
</gene>
<comment type="caution">
    <text evidence="1">The sequence shown here is derived from an EMBL/GenBank/DDBJ whole genome shotgun (WGS) entry which is preliminary data.</text>
</comment>
<proteinExistence type="predicted"/>
<name>X1BEA1_9ZZZZ</name>
<accession>X1BEA1</accession>
<reference evidence="1" key="1">
    <citation type="journal article" date="2014" name="Front. Microbiol.">
        <title>High frequency of phylogenetically diverse reductive dehalogenase-homologous genes in deep subseafloor sedimentary metagenomes.</title>
        <authorList>
            <person name="Kawai M."/>
            <person name="Futagami T."/>
            <person name="Toyoda A."/>
            <person name="Takaki Y."/>
            <person name="Nishi S."/>
            <person name="Hori S."/>
            <person name="Arai W."/>
            <person name="Tsubouchi T."/>
            <person name="Morono Y."/>
            <person name="Uchiyama I."/>
            <person name="Ito T."/>
            <person name="Fujiyama A."/>
            <person name="Inagaki F."/>
            <person name="Takami H."/>
        </authorList>
    </citation>
    <scope>NUCLEOTIDE SEQUENCE</scope>
    <source>
        <strain evidence="1">Expedition CK06-06</strain>
    </source>
</reference>
<protein>
    <submittedName>
        <fullName evidence="1">Uncharacterized protein</fullName>
    </submittedName>
</protein>
<sequence length="33" mass="3745">ALKPTNHSTKPTPLIILFDFNIDYLAVLKLAYN</sequence>